<dbReference type="OrthoDB" id="1923006at2759"/>
<evidence type="ECO:0000256" key="2">
    <source>
        <dbReference type="PIRNR" id="PIRNR037514"/>
    </source>
</evidence>
<sequence length="625" mass="69279">MSYLTAERRPSMVERRASMDPQSRPLFIPHLAGLEKPFADTIPTETDVLVIGTGLTESILAASLAWSGSEVLHIDANSYYGDTTAALTIDQIKQWVQHVNSGASASHQNYRGALLYIPRPSVLQLREYLIDLTPKFLFAKSDLLDLLVKSRVFQYLEFQSLSSFHVFENDCFEKMNNSKESIFTDQSLTLATKRHLMKFLKFVLEYPETPELWHDYADKPLTQFISERYKLDGPQINEIVFSIALSTSTAISTAEGLQRIRRSLTSYDIYGKFPVLVSKYGGPGEVSQGFCRSAAVAGATYKLGNSMIAYDAEKKLATFNDGSRVVVKEKIVCSQSQVPQNLLRFQDQKTEKVEITRLIAIVEKDCAAWFAENEHSAFVVFPPDSLQTAVSKSAPTPATNKTAVQIIIQGAGAGVVPAGQCLWSLTTTTPGDAGRRELEAALMQMEKSLLRESDEEYELAVTPNDVIYNAQGTPIINSLRVGDAFKGFAPREKLTYLFKLMFSQLTAASGVTSDVLFTEMPSAEISYDGFVAEARALYERITGSSDDFFDVDFEDEDEEMAAVEEDESMDVDEADGKRSRRGSSARSSRNGSVIVPVNMSMSSAKDRDDEAMRTQDDEFAAGMDL</sequence>
<dbReference type="PRINTS" id="PR00891">
    <property type="entry name" value="RABGDIREP"/>
</dbReference>
<dbReference type="GO" id="GO:0004663">
    <property type="term" value="F:Rab geranylgeranyltransferase activity"/>
    <property type="evidence" value="ECO:0007669"/>
    <property type="project" value="EnsemblFungi"/>
</dbReference>
<dbReference type="GO" id="GO:0031267">
    <property type="term" value="F:small GTPase binding"/>
    <property type="evidence" value="ECO:0007669"/>
    <property type="project" value="EnsemblFungi"/>
</dbReference>
<dbReference type="GO" id="GO:0006888">
    <property type="term" value="P:endoplasmic reticulum to Golgi vesicle-mediated transport"/>
    <property type="evidence" value="ECO:0007669"/>
    <property type="project" value="EnsemblFungi"/>
</dbReference>
<feature type="compositionally biased region" description="Acidic residues" evidence="3">
    <location>
        <begin position="561"/>
        <end position="573"/>
    </location>
</feature>
<dbReference type="Gene3D" id="1.10.405.10">
    <property type="entry name" value="Guanine Nucleotide Dissociation Inhibitor, domain 1"/>
    <property type="match status" value="1"/>
</dbReference>
<dbReference type="PANTHER" id="PTHR11787:SF4">
    <property type="entry name" value="CHM, RAB ESCORT PROTEIN 1"/>
    <property type="match status" value="1"/>
</dbReference>
<proteinExistence type="inferred from homology"/>
<dbReference type="STRING" id="984486.A0A1E3QK11"/>
<dbReference type="SUPFAM" id="SSF54373">
    <property type="entry name" value="FAD-linked reductases, C-terminal domain"/>
    <property type="match status" value="1"/>
</dbReference>
<dbReference type="PANTHER" id="PTHR11787">
    <property type="entry name" value="RAB GDP-DISSOCIATION INHIBITOR"/>
    <property type="match status" value="1"/>
</dbReference>
<dbReference type="PRINTS" id="PR00894">
    <property type="entry name" value="YEASTMRS6P"/>
</dbReference>
<dbReference type="InterPro" id="IPR036188">
    <property type="entry name" value="FAD/NAD-bd_sf"/>
</dbReference>
<dbReference type="GO" id="GO:0005968">
    <property type="term" value="C:Rab-protein geranylgeranyltransferase complex"/>
    <property type="evidence" value="ECO:0007669"/>
    <property type="project" value="EnsemblFungi"/>
</dbReference>
<evidence type="ECO:0000256" key="3">
    <source>
        <dbReference type="SAM" id="MobiDB-lite"/>
    </source>
</evidence>
<dbReference type="GO" id="GO:0006612">
    <property type="term" value="P:protein targeting to membrane"/>
    <property type="evidence" value="ECO:0007669"/>
    <property type="project" value="EnsemblFungi"/>
</dbReference>
<evidence type="ECO:0000256" key="1">
    <source>
        <dbReference type="ARBA" id="ARBA00005593"/>
    </source>
</evidence>
<name>A0A1E3QK11_9ASCO</name>
<protein>
    <recommendedName>
        <fullName evidence="2">Rab proteins geranylgeranyltransferase</fullName>
    </recommendedName>
</protein>
<dbReference type="AlphaFoldDB" id="A0A1E3QK11"/>
<feature type="compositionally biased region" description="Basic and acidic residues" evidence="3">
    <location>
        <begin position="604"/>
        <end position="616"/>
    </location>
</feature>
<dbReference type="RefSeq" id="XP_018982665.1">
    <property type="nucleotide sequence ID" value="XM_019129997.1"/>
</dbReference>
<organism evidence="4 5">
    <name type="scientific">Babjeviella inositovora NRRL Y-12698</name>
    <dbReference type="NCBI Taxonomy" id="984486"/>
    <lineage>
        <taxon>Eukaryota</taxon>
        <taxon>Fungi</taxon>
        <taxon>Dikarya</taxon>
        <taxon>Ascomycota</taxon>
        <taxon>Saccharomycotina</taxon>
        <taxon>Pichiomycetes</taxon>
        <taxon>Serinales incertae sedis</taxon>
        <taxon>Babjeviella</taxon>
    </lineage>
</organism>
<dbReference type="GO" id="GO:0007264">
    <property type="term" value="P:small GTPase-mediated signal transduction"/>
    <property type="evidence" value="ECO:0007669"/>
    <property type="project" value="UniProtKB-UniRule"/>
</dbReference>
<dbReference type="GO" id="GO:0005634">
    <property type="term" value="C:nucleus"/>
    <property type="evidence" value="ECO:0007669"/>
    <property type="project" value="TreeGrafter"/>
</dbReference>
<dbReference type="EMBL" id="KV454441">
    <property type="protein sequence ID" value="ODQ77337.1"/>
    <property type="molecule type" value="Genomic_DNA"/>
</dbReference>
<accession>A0A1E3QK11</accession>
<dbReference type="Gene3D" id="3.50.50.60">
    <property type="entry name" value="FAD/NAD(P)-binding domain"/>
    <property type="match status" value="1"/>
</dbReference>
<feature type="region of interest" description="Disordered" evidence="3">
    <location>
        <begin position="561"/>
        <end position="625"/>
    </location>
</feature>
<evidence type="ECO:0000313" key="5">
    <source>
        <dbReference type="Proteomes" id="UP000094336"/>
    </source>
</evidence>
<dbReference type="SUPFAM" id="SSF51905">
    <property type="entry name" value="FAD/NAD(P)-binding domain"/>
    <property type="match status" value="1"/>
</dbReference>
<dbReference type="InterPro" id="IPR017230">
    <property type="entry name" value="Mrs6"/>
</dbReference>
<dbReference type="PIRSF" id="PIRSF037514">
    <property type="entry name" value="Rab_ger_ger_transf_A_fun"/>
    <property type="match status" value="1"/>
</dbReference>
<dbReference type="GO" id="GO:0005092">
    <property type="term" value="F:GDP-dissociation inhibitor activity"/>
    <property type="evidence" value="ECO:0007669"/>
    <property type="project" value="UniProtKB-UniRule"/>
</dbReference>
<comment type="similarity">
    <text evidence="1 2">Belongs to the Rab GDI family.</text>
</comment>
<dbReference type="Gene3D" id="3.30.519.10">
    <property type="entry name" value="Guanine Nucleotide Dissociation Inhibitor, domain 2"/>
    <property type="match status" value="1"/>
</dbReference>
<gene>
    <name evidence="4" type="ORF">BABINDRAFT_163596</name>
</gene>
<dbReference type="GO" id="GO:0016020">
    <property type="term" value="C:membrane"/>
    <property type="evidence" value="ECO:0007669"/>
    <property type="project" value="EnsemblFungi"/>
</dbReference>
<dbReference type="Pfam" id="PF00996">
    <property type="entry name" value="GDI"/>
    <property type="match status" value="1"/>
</dbReference>
<dbReference type="InterPro" id="IPR018203">
    <property type="entry name" value="GDP_dissociation_inhibitor"/>
</dbReference>
<dbReference type="Proteomes" id="UP000094336">
    <property type="component" value="Unassembled WGS sequence"/>
</dbReference>
<keyword evidence="5" id="KW-1185">Reference proteome</keyword>
<evidence type="ECO:0000313" key="4">
    <source>
        <dbReference type="EMBL" id="ODQ77337.1"/>
    </source>
</evidence>
<dbReference type="GeneID" id="30147850"/>
<dbReference type="GO" id="GO:0005829">
    <property type="term" value="C:cytosol"/>
    <property type="evidence" value="ECO:0007669"/>
    <property type="project" value="TreeGrafter"/>
</dbReference>
<reference evidence="5" key="1">
    <citation type="submission" date="2016-05" db="EMBL/GenBank/DDBJ databases">
        <title>Comparative genomics of biotechnologically important yeasts.</title>
        <authorList>
            <consortium name="DOE Joint Genome Institute"/>
            <person name="Riley R."/>
            <person name="Haridas S."/>
            <person name="Wolfe K.H."/>
            <person name="Lopes M.R."/>
            <person name="Hittinger C.T."/>
            <person name="Goker M."/>
            <person name="Salamov A."/>
            <person name="Wisecaver J."/>
            <person name="Long T.M."/>
            <person name="Aerts A.L."/>
            <person name="Barry K."/>
            <person name="Choi C."/>
            <person name="Clum A."/>
            <person name="Coughlan A.Y."/>
            <person name="Deshpande S."/>
            <person name="Douglass A.P."/>
            <person name="Hanson S.J."/>
            <person name="Klenk H.-P."/>
            <person name="Labutti K."/>
            <person name="Lapidus A."/>
            <person name="Lindquist E."/>
            <person name="Lipzen A."/>
            <person name="Meier-Kolthoff J.P."/>
            <person name="Ohm R.A."/>
            <person name="Otillar R.P."/>
            <person name="Pangilinan J."/>
            <person name="Peng Y."/>
            <person name="Rokas A."/>
            <person name="Rosa C.A."/>
            <person name="Scheuner C."/>
            <person name="Sibirny A.A."/>
            <person name="Slot J.C."/>
            <person name="Stielow J.B."/>
            <person name="Sun H."/>
            <person name="Kurtzman C.P."/>
            <person name="Blackwell M."/>
            <person name="Grigoriev I.V."/>
            <person name="Jeffries T.W."/>
        </authorList>
    </citation>
    <scope>NUCLEOTIDE SEQUENCE [LARGE SCALE GENOMIC DNA]</scope>
    <source>
        <strain evidence="5">NRRL Y-12698</strain>
    </source>
</reference>